<organism evidence="2 3">
    <name type="scientific">Steinernema glaseri</name>
    <dbReference type="NCBI Taxonomy" id="37863"/>
    <lineage>
        <taxon>Eukaryota</taxon>
        <taxon>Metazoa</taxon>
        <taxon>Ecdysozoa</taxon>
        <taxon>Nematoda</taxon>
        <taxon>Chromadorea</taxon>
        <taxon>Rhabditida</taxon>
        <taxon>Tylenchina</taxon>
        <taxon>Panagrolaimomorpha</taxon>
        <taxon>Strongyloidoidea</taxon>
        <taxon>Steinernematidae</taxon>
        <taxon>Steinernema</taxon>
    </lineage>
</organism>
<dbReference type="InterPro" id="IPR000884">
    <property type="entry name" value="TSP1_rpt"/>
</dbReference>
<dbReference type="InterPro" id="IPR036383">
    <property type="entry name" value="TSP1_rpt_sf"/>
</dbReference>
<evidence type="ECO:0000313" key="3">
    <source>
        <dbReference type="WBParaSite" id="L893_g25368.t1"/>
    </source>
</evidence>
<keyword evidence="2" id="KW-1185">Reference proteome</keyword>
<evidence type="ECO:0000313" key="2">
    <source>
        <dbReference type="Proteomes" id="UP000095287"/>
    </source>
</evidence>
<reference evidence="3" key="1">
    <citation type="submission" date="2016-11" db="UniProtKB">
        <authorList>
            <consortium name="WormBaseParasite"/>
        </authorList>
    </citation>
    <scope>IDENTIFICATION</scope>
</reference>
<proteinExistence type="predicted"/>
<accession>A0A1I7ZDK0</accession>
<name>A0A1I7ZDK0_9BILA</name>
<dbReference type="Proteomes" id="UP000095287">
    <property type="component" value="Unplaced"/>
</dbReference>
<evidence type="ECO:0000256" key="1">
    <source>
        <dbReference type="SAM" id="MobiDB-lite"/>
    </source>
</evidence>
<dbReference type="SMART" id="SM00209">
    <property type="entry name" value="TSP1"/>
    <property type="match status" value="1"/>
</dbReference>
<dbReference type="AlphaFoldDB" id="A0A1I7ZDK0"/>
<dbReference type="WBParaSite" id="L893_g25368.t1">
    <property type="protein sequence ID" value="L893_g25368.t1"/>
    <property type="gene ID" value="L893_g25368"/>
</dbReference>
<feature type="region of interest" description="Disordered" evidence="1">
    <location>
        <begin position="38"/>
        <end position="74"/>
    </location>
</feature>
<sequence length="194" mass="20933">MVIVLKTTTVVPTDLSDTTTVLPRSTSSTVSLVPTTIKPTTDASSTTTIQSTSTVPSTTSLTPSTSSPRPVTTVPTVSTTLATTTPFALPPLIAPTTALTTSLSSQLESNSIRDAVWAVYNNVTNPGAFWDDRMLPRKSQAYWVGWKPKSSWGYWSTCSQTCGSGIRKRVRKCYGTGKCSGNEYEKQQCYAREC</sequence>
<protein>
    <submittedName>
        <fullName evidence="3">Hemicentin-1</fullName>
    </submittedName>
</protein>
<dbReference type="Pfam" id="PF00090">
    <property type="entry name" value="TSP_1"/>
    <property type="match status" value="1"/>
</dbReference>
<dbReference type="Gene3D" id="2.20.100.10">
    <property type="entry name" value="Thrombospondin type-1 (TSP1) repeat"/>
    <property type="match status" value="1"/>
</dbReference>
<dbReference type="PROSITE" id="PS50092">
    <property type="entry name" value="TSP1"/>
    <property type="match status" value="1"/>
</dbReference>
<dbReference type="SUPFAM" id="SSF82895">
    <property type="entry name" value="TSP-1 type 1 repeat"/>
    <property type="match status" value="1"/>
</dbReference>